<feature type="region of interest" description="Disordered" evidence="1">
    <location>
        <begin position="1"/>
        <end position="22"/>
    </location>
</feature>
<organism evidence="2 3">
    <name type="scientific">Zymoseptoria tritici (strain ST99CH_3D7)</name>
    <dbReference type="NCBI Taxonomy" id="1276538"/>
    <lineage>
        <taxon>Eukaryota</taxon>
        <taxon>Fungi</taxon>
        <taxon>Dikarya</taxon>
        <taxon>Ascomycota</taxon>
        <taxon>Pezizomycotina</taxon>
        <taxon>Dothideomycetes</taxon>
        <taxon>Dothideomycetidae</taxon>
        <taxon>Mycosphaerellales</taxon>
        <taxon>Mycosphaerellaceae</taxon>
        <taxon>Zymoseptoria</taxon>
    </lineage>
</organism>
<dbReference type="AlphaFoldDB" id="A0A1X7RF06"/>
<protein>
    <submittedName>
        <fullName evidence="2">Uncharacterized protein</fullName>
    </submittedName>
</protein>
<evidence type="ECO:0000313" key="2">
    <source>
        <dbReference type="EMBL" id="SMQ45993.1"/>
    </source>
</evidence>
<dbReference type="EMBL" id="LT853692">
    <property type="protein sequence ID" value="SMQ45993.1"/>
    <property type="molecule type" value="Genomic_DNA"/>
</dbReference>
<proteinExistence type="predicted"/>
<evidence type="ECO:0000313" key="3">
    <source>
        <dbReference type="Proteomes" id="UP000215127"/>
    </source>
</evidence>
<accession>A0A1X7RF06</accession>
<keyword evidence="3" id="KW-1185">Reference proteome</keyword>
<dbReference type="Proteomes" id="UP000215127">
    <property type="component" value="Chromosome 1"/>
</dbReference>
<sequence>MDGAGPGSRWLSTATSGKVGLSSGRNEMQFAVSFNKTVTERVKPAGRCHVQIVNASPPGAASDPAVLLIPLSRATANPHFSKFAASGPLEPLPQQPIQE</sequence>
<evidence type="ECO:0000256" key="1">
    <source>
        <dbReference type="SAM" id="MobiDB-lite"/>
    </source>
</evidence>
<name>A0A1X7RF06_ZYMT9</name>
<gene>
    <name evidence="2" type="ORF">ZT3D7_G1138</name>
</gene>
<reference evidence="2 3" key="1">
    <citation type="submission" date="2016-06" db="EMBL/GenBank/DDBJ databases">
        <authorList>
            <person name="Kjaerup R.B."/>
            <person name="Dalgaard T.S."/>
            <person name="Juul-Madsen H.R."/>
        </authorList>
    </citation>
    <scope>NUCLEOTIDE SEQUENCE [LARGE SCALE GENOMIC DNA]</scope>
</reference>